<organism evidence="1 2">
    <name type="scientific">Undibacterium fentianense</name>
    <dbReference type="NCBI Taxonomy" id="2828728"/>
    <lineage>
        <taxon>Bacteria</taxon>
        <taxon>Pseudomonadati</taxon>
        <taxon>Pseudomonadota</taxon>
        <taxon>Betaproteobacteria</taxon>
        <taxon>Burkholderiales</taxon>
        <taxon>Oxalobacteraceae</taxon>
        <taxon>Undibacterium</taxon>
    </lineage>
</organism>
<sequence length="92" mass="10443">MTQAMQIERRFPEEVKRGKMSTTVLAEIVIDGKLRLHTAGLRIYGDDNLIKTPASVDVSNVVVNYLENEFGEIEKIWILTLEESKVALPKKN</sequence>
<evidence type="ECO:0000313" key="1">
    <source>
        <dbReference type="EMBL" id="MBR7801178.1"/>
    </source>
</evidence>
<reference evidence="1" key="1">
    <citation type="submission" date="2021-04" db="EMBL/GenBank/DDBJ databases">
        <title>novel species isolated from subtropical streams in China.</title>
        <authorList>
            <person name="Lu H."/>
        </authorList>
    </citation>
    <scope>NUCLEOTIDE SEQUENCE</scope>
    <source>
        <strain evidence="1">FT137W</strain>
    </source>
</reference>
<dbReference type="RefSeq" id="WP_212676302.1">
    <property type="nucleotide sequence ID" value="NZ_JAGSPJ010000006.1"/>
</dbReference>
<dbReference type="Proteomes" id="UP000678545">
    <property type="component" value="Unassembled WGS sequence"/>
</dbReference>
<dbReference type="AlphaFoldDB" id="A0A941E7I9"/>
<accession>A0A941E7I9</accession>
<name>A0A941E7I9_9BURK</name>
<comment type="caution">
    <text evidence="1">The sequence shown here is derived from an EMBL/GenBank/DDBJ whole genome shotgun (WGS) entry which is preliminary data.</text>
</comment>
<keyword evidence="2" id="KW-1185">Reference proteome</keyword>
<evidence type="ECO:0000313" key="2">
    <source>
        <dbReference type="Proteomes" id="UP000678545"/>
    </source>
</evidence>
<protein>
    <submittedName>
        <fullName evidence="1">Uncharacterized protein</fullName>
    </submittedName>
</protein>
<gene>
    <name evidence="1" type="ORF">KDM90_14315</name>
</gene>
<dbReference type="EMBL" id="JAGSPJ010000006">
    <property type="protein sequence ID" value="MBR7801178.1"/>
    <property type="molecule type" value="Genomic_DNA"/>
</dbReference>
<proteinExistence type="predicted"/>